<dbReference type="GO" id="GO:0048312">
    <property type="term" value="P:intracellular distribution of mitochondria"/>
    <property type="evidence" value="ECO:0007669"/>
    <property type="project" value="TreeGrafter"/>
</dbReference>
<accession>A0AA39XNA7</accession>
<dbReference type="AlphaFoldDB" id="A0AA39XNA7"/>
<dbReference type="PROSITE" id="PS51718">
    <property type="entry name" value="G_DYNAMIN_2"/>
    <property type="match status" value="1"/>
</dbReference>
<dbReference type="SMART" id="SM00053">
    <property type="entry name" value="DYNc"/>
    <property type="match status" value="1"/>
</dbReference>
<evidence type="ECO:0000313" key="6">
    <source>
        <dbReference type="Proteomes" id="UP001174934"/>
    </source>
</evidence>
<dbReference type="InterPro" id="IPR045063">
    <property type="entry name" value="Dynamin_N"/>
</dbReference>
<dbReference type="GO" id="GO:0016559">
    <property type="term" value="P:peroxisome fission"/>
    <property type="evidence" value="ECO:0007669"/>
    <property type="project" value="TreeGrafter"/>
</dbReference>
<dbReference type="Proteomes" id="UP001174934">
    <property type="component" value="Unassembled WGS sequence"/>
</dbReference>
<dbReference type="EMBL" id="JAULSR010000001">
    <property type="protein sequence ID" value="KAK0637184.1"/>
    <property type="molecule type" value="Genomic_DNA"/>
</dbReference>
<dbReference type="GO" id="GO:0005739">
    <property type="term" value="C:mitochondrion"/>
    <property type="evidence" value="ECO:0007669"/>
    <property type="project" value="TreeGrafter"/>
</dbReference>
<dbReference type="PANTHER" id="PTHR11566:SF215">
    <property type="entry name" value="DYNAMIN GTPASE"/>
    <property type="match status" value="1"/>
</dbReference>
<dbReference type="CDD" id="cd08771">
    <property type="entry name" value="DLP_1"/>
    <property type="match status" value="1"/>
</dbReference>
<dbReference type="GO" id="GO:0005874">
    <property type="term" value="C:microtubule"/>
    <property type="evidence" value="ECO:0007669"/>
    <property type="project" value="TreeGrafter"/>
</dbReference>
<keyword evidence="6" id="KW-1185">Reference proteome</keyword>
<organism evidence="5 6">
    <name type="scientific">Bombardia bombarda</name>
    <dbReference type="NCBI Taxonomy" id="252184"/>
    <lineage>
        <taxon>Eukaryota</taxon>
        <taxon>Fungi</taxon>
        <taxon>Dikarya</taxon>
        <taxon>Ascomycota</taxon>
        <taxon>Pezizomycotina</taxon>
        <taxon>Sordariomycetes</taxon>
        <taxon>Sordariomycetidae</taxon>
        <taxon>Sordariales</taxon>
        <taxon>Lasiosphaeriaceae</taxon>
        <taxon>Bombardia</taxon>
    </lineage>
</organism>
<dbReference type="GO" id="GO:0006897">
    <property type="term" value="P:endocytosis"/>
    <property type="evidence" value="ECO:0007669"/>
    <property type="project" value="TreeGrafter"/>
</dbReference>
<reference evidence="5" key="1">
    <citation type="submission" date="2023-06" db="EMBL/GenBank/DDBJ databases">
        <title>Genome-scale phylogeny and comparative genomics of the fungal order Sordariales.</title>
        <authorList>
            <consortium name="Lawrence Berkeley National Laboratory"/>
            <person name="Hensen N."/>
            <person name="Bonometti L."/>
            <person name="Westerberg I."/>
            <person name="Brannstrom I.O."/>
            <person name="Guillou S."/>
            <person name="Cros-Aarteil S."/>
            <person name="Calhoun S."/>
            <person name="Haridas S."/>
            <person name="Kuo A."/>
            <person name="Mondo S."/>
            <person name="Pangilinan J."/>
            <person name="Riley R."/>
            <person name="LaButti K."/>
            <person name="Andreopoulos B."/>
            <person name="Lipzen A."/>
            <person name="Chen C."/>
            <person name="Yanf M."/>
            <person name="Daum C."/>
            <person name="Ng V."/>
            <person name="Clum A."/>
            <person name="Steindorff A."/>
            <person name="Ohm R."/>
            <person name="Martin F."/>
            <person name="Silar P."/>
            <person name="Natvig D."/>
            <person name="Lalanne C."/>
            <person name="Gautier V."/>
            <person name="Ament-velasquez S.L."/>
            <person name="Kruys A."/>
            <person name="Hutchinson M.I."/>
            <person name="Powell A.J."/>
            <person name="Barry K."/>
            <person name="Miller A.N."/>
            <person name="Grigoriev I.V."/>
            <person name="Debuchy R."/>
            <person name="Gladieux P."/>
            <person name="Thoren M.H."/>
            <person name="Johannesson H."/>
        </authorList>
    </citation>
    <scope>NUCLEOTIDE SEQUENCE</scope>
    <source>
        <strain evidence="5">SMH3391-2</strain>
    </source>
</reference>
<dbReference type="GO" id="GO:0000266">
    <property type="term" value="P:mitochondrial fission"/>
    <property type="evidence" value="ECO:0007669"/>
    <property type="project" value="TreeGrafter"/>
</dbReference>
<dbReference type="InterPro" id="IPR030381">
    <property type="entry name" value="G_DYNAMIN_dom"/>
</dbReference>
<dbReference type="GO" id="GO:0008017">
    <property type="term" value="F:microtubule binding"/>
    <property type="evidence" value="ECO:0007669"/>
    <property type="project" value="TreeGrafter"/>
</dbReference>
<dbReference type="InterPro" id="IPR027417">
    <property type="entry name" value="P-loop_NTPase"/>
</dbReference>
<evidence type="ECO:0000256" key="1">
    <source>
        <dbReference type="ARBA" id="ARBA00022741"/>
    </source>
</evidence>
<dbReference type="Pfam" id="PF00350">
    <property type="entry name" value="Dynamin_N"/>
    <property type="match status" value="1"/>
</dbReference>
<dbReference type="InterPro" id="IPR020850">
    <property type="entry name" value="GED_dom"/>
</dbReference>
<evidence type="ECO:0000313" key="5">
    <source>
        <dbReference type="EMBL" id="KAK0637184.1"/>
    </source>
</evidence>
<evidence type="ECO:0000256" key="2">
    <source>
        <dbReference type="ARBA" id="ARBA00023134"/>
    </source>
</evidence>
<dbReference type="PRINTS" id="PR00195">
    <property type="entry name" value="DYNAMIN"/>
</dbReference>
<dbReference type="Gene3D" id="3.40.50.300">
    <property type="entry name" value="P-loop containing nucleotide triphosphate hydrolases"/>
    <property type="match status" value="1"/>
</dbReference>
<feature type="domain" description="GED" evidence="3">
    <location>
        <begin position="627"/>
        <end position="715"/>
    </location>
</feature>
<dbReference type="PANTHER" id="PTHR11566">
    <property type="entry name" value="DYNAMIN"/>
    <property type="match status" value="1"/>
</dbReference>
<dbReference type="InterPro" id="IPR001401">
    <property type="entry name" value="Dynamin_GTPase"/>
</dbReference>
<dbReference type="InterPro" id="IPR022812">
    <property type="entry name" value="Dynamin"/>
</dbReference>
<dbReference type="Pfam" id="PF01031">
    <property type="entry name" value="Dynamin_M"/>
    <property type="match status" value="1"/>
</dbReference>
<dbReference type="PROSITE" id="PS51388">
    <property type="entry name" value="GED"/>
    <property type="match status" value="1"/>
</dbReference>
<dbReference type="GO" id="GO:0016020">
    <property type="term" value="C:membrane"/>
    <property type="evidence" value="ECO:0007669"/>
    <property type="project" value="TreeGrafter"/>
</dbReference>
<evidence type="ECO:0000259" key="4">
    <source>
        <dbReference type="PROSITE" id="PS51718"/>
    </source>
</evidence>
<evidence type="ECO:0000259" key="3">
    <source>
        <dbReference type="PROSITE" id="PS51388"/>
    </source>
</evidence>
<keyword evidence="2" id="KW-0342">GTP-binding</keyword>
<feature type="domain" description="Dynamin-type G" evidence="4">
    <location>
        <begin position="31"/>
        <end position="323"/>
    </location>
</feature>
<dbReference type="FunFam" id="3.40.50.300:FF:001425">
    <property type="entry name" value="Dynamin GTPase, putative"/>
    <property type="match status" value="1"/>
</dbReference>
<gene>
    <name evidence="5" type="ORF">B0T17DRAFT_588096</name>
</gene>
<sequence>MATDKPGQSFDGLGNQVYLEKQDKLRDIGVDIHTSQIVVVGGQSSGKSSLLESLTGFSFPRGQGLCTRYATQITLRRNPVKSHIISITPRNNADAALQERLRAFHRELDDFEGKKLAKVIEEANTAMGIRSGPTKDDTTLPTFSDDILKIEISGPDKPHLTVIDVPGLFQVTDEGHTTDLDKTMIENMVRRYMENERTIVLAVMTCLADRATEGILQFAKAADPKGERTVGVLTKADLATEKAVLQTILELVQGKTLKLGYFVVRNRGADDDDLDISQCRQNEKELFARPQWDKVTKLGRTGIEALRSELQTLLMDLAKRELPKQRAEVTKRLTDCRKAFKDMGPSRVDPASQRELLTKLTLRFDRITRDALEGRYDGNPIFVEKPELKLITKILGLNGGFAELMWQKGHLRYFVGASSSADHGKTAKYMNAVSDIHDDAEDLPELQEIITEDRPEFHDPLGNSIMAHIEQCYVDSRGPELGTFGGVLLAMTFSEQTKKWRSIVYQHVSAIIAVVHFFIKDLLDTVFVDERMRDELWEAVLLGKLLDAYHRAQDQTDYFIATELNLRPSTYNHLFNETLQNARVQRFEAVQNPSACSDGTVQSSEVNGIAAKLKGLIIDKSNVDQVKEDVHDILQSYYGVSIKRFVDNICRHIVEHALLEGDDSPLKILSPELVQGMSESQLDRIAGEDSGARRERKRLELEIQGLEAAMNVLCS</sequence>
<protein>
    <submittedName>
        <fullName evidence="5">P-loop containing nucleoside triphosphate hydrolase protein</fullName>
    </submittedName>
</protein>
<comment type="caution">
    <text evidence="5">The sequence shown here is derived from an EMBL/GenBank/DDBJ whole genome shotgun (WGS) entry which is preliminary data.</text>
</comment>
<keyword evidence="5" id="KW-0378">Hydrolase</keyword>
<keyword evidence="1" id="KW-0547">Nucleotide-binding</keyword>
<dbReference type="InterPro" id="IPR000375">
    <property type="entry name" value="Dynamin_stalk"/>
</dbReference>
<name>A0AA39XNA7_9PEZI</name>
<dbReference type="GO" id="GO:0003924">
    <property type="term" value="F:GTPase activity"/>
    <property type="evidence" value="ECO:0007669"/>
    <property type="project" value="InterPro"/>
</dbReference>
<dbReference type="SUPFAM" id="SSF52540">
    <property type="entry name" value="P-loop containing nucleoside triphosphate hydrolases"/>
    <property type="match status" value="1"/>
</dbReference>
<proteinExistence type="predicted"/>
<dbReference type="GO" id="GO:0005525">
    <property type="term" value="F:GTP binding"/>
    <property type="evidence" value="ECO:0007669"/>
    <property type="project" value="InterPro"/>
</dbReference>